<evidence type="ECO:0000313" key="2">
    <source>
        <dbReference type="EMBL" id="GBO23213.1"/>
    </source>
</evidence>
<feature type="signal peptide" evidence="1">
    <location>
        <begin position="1"/>
        <end position="15"/>
    </location>
</feature>
<dbReference type="AlphaFoldDB" id="A0A4Y2VD46"/>
<sequence length="39" mass="4630">MLFLTVLLMVSKAEAFYFYLKEGDEKCFIRELPDKTLLI</sequence>
<keyword evidence="1" id="KW-0732">Signal</keyword>
<organism evidence="2 3">
    <name type="scientific">Araneus ventricosus</name>
    <name type="common">Orbweaver spider</name>
    <name type="synonym">Epeira ventricosa</name>
    <dbReference type="NCBI Taxonomy" id="182803"/>
    <lineage>
        <taxon>Eukaryota</taxon>
        <taxon>Metazoa</taxon>
        <taxon>Ecdysozoa</taxon>
        <taxon>Arthropoda</taxon>
        <taxon>Chelicerata</taxon>
        <taxon>Arachnida</taxon>
        <taxon>Araneae</taxon>
        <taxon>Araneomorphae</taxon>
        <taxon>Entelegynae</taxon>
        <taxon>Araneoidea</taxon>
        <taxon>Araneidae</taxon>
        <taxon>Araneus</taxon>
    </lineage>
</organism>
<proteinExistence type="predicted"/>
<feature type="chain" id="PRO_5021368125" description="GOLD domain-containing protein" evidence="1">
    <location>
        <begin position="16"/>
        <end position="39"/>
    </location>
</feature>
<reference evidence="2 3" key="1">
    <citation type="journal article" date="2019" name="Sci. Rep.">
        <title>Orb-weaving spider Araneus ventricosus genome elucidates the spidroin gene catalogue.</title>
        <authorList>
            <person name="Kono N."/>
            <person name="Nakamura H."/>
            <person name="Ohtoshi R."/>
            <person name="Moran D.A.P."/>
            <person name="Shinohara A."/>
            <person name="Yoshida Y."/>
            <person name="Fujiwara M."/>
            <person name="Mori M."/>
            <person name="Tomita M."/>
            <person name="Arakawa K."/>
        </authorList>
    </citation>
    <scope>NUCLEOTIDE SEQUENCE [LARGE SCALE GENOMIC DNA]</scope>
</reference>
<evidence type="ECO:0008006" key="4">
    <source>
        <dbReference type="Google" id="ProtNLM"/>
    </source>
</evidence>
<comment type="caution">
    <text evidence="2">The sequence shown here is derived from an EMBL/GenBank/DDBJ whole genome shotgun (WGS) entry which is preliminary data.</text>
</comment>
<name>A0A4Y2VD46_ARAVE</name>
<dbReference type="Proteomes" id="UP000499080">
    <property type="component" value="Unassembled WGS sequence"/>
</dbReference>
<protein>
    <recommendedName>
        <fullName evidence="4">GOLD domain-containing protein</fullName>
    </recommendedName>
</protein>
<keyword evidence="3" id="KW-1185">Reference proteome</keyword>
<dbReference type="EMBL" id="BGPR01046242">
    <property type="protein sequence ID" value="GBO23213.1"/>
    <property type="molecule type" value="Genomic_DNA"/>
</dbReference>
<dbReference type="OrthoDB" id="3427at2759"/>
<feature type="non-terminal residue" evidence="2">
    <location>
        <position position="39"/>
    </location>
</feature>
<evidence type="ECO:0000313" key="3">
    <source>
        <dbReference type="Proteomes" id="UP000499080"/>
    </source>
</evidence>
<accession>A0A4Y2VD46</accession>
<evidence type="ECO:0000256" key="1">
    <source>
        <dbReference type="SAM" id="SignalP"/>
    </source>
</evidence>
<gene>
    <name evidence="2" type="ORF">AVEN_157524_1</name>
</gene>